<keyword evidence="2" id="KW-1185">Reference proteome</keyword>
<dbReference type="Proteomes" id="UP001605036">
    <property type="component" value="Unassembled WGS sequence"/>
</dbReference>
<proteinExistence type="predicted"/>
<sequence>MVPRPFLEPWLVFSLQGRVSLSTPTKLEKIARLPGEIGVLQSFMPLYSATANSRLVSRLGTNGDAPILQDDEDGT</sequence>
<organism evidence="1 2">
    <name type="scientific">Riccia fluitans</name>
    <dbReference type="NCBI Taxonomy" id="41844"/>
    <lineage>
        <taxon>Eukaryota</taxon>
        <taxon>Viridiplantae</taxon>
        <taxon>Streptophyta</taxon>
        <taxon>Embryophyta</taxon>
        <taxon>Marchantiophyta</taxon>
        <taxon>Marchantiopsida</taxon>
        <taxon>Marchantiidae</taxon>
        <taxon>Marchantiales</taxon>
        <taxon>Ricciaceae</taxon>
        <taxon>Riccia</taxon>
    </lineage>
</organism>
<name>A0ABD1XTV1_9MARC</name>
<comment type="caution">
    <text evidence="1">The sequence shown here is derived from an EMBL/GenBank/DDBJ whole genome shotgun (WGS) entry which is preliminary data.</text>
</comment>
<dbReference type="AlphaFoldDB" id="A0ABD1XTV1"/>
<evidence type="ECO:0000313" key="2">
    <source>
        <dbReference type="Proteomes" id="UP001605036"/>
    </source>
</evidence>
<dbReference type="EMBL" id="JBHFFA010000007">
    <property type="protein sequence ID" value="KAL2611321.1"/>
    <property type="molecule type" value="Genomic_DNA"/>
</dbReference>
<evidence type="ECO:0000313" key="1">
    <source>
        <dbReference type="EMBL" id="KAL2611321.1"/>
    </source>
</evidence>
<accession>A0ABD1XTV1</accession>
<reference evidence="1 2" key="1">
    <citation type="submission" date="2024-09" db="EMBL/GenBank/DDBJ databases">
        <title>Chromosome-scale assembly of Riccia fluitans.</title>
        <authorList>
            <person name="Paukszto L."/>
            <person name="Sawicki J."/>
            <person name="Karawczyk K."/>
            <person name="Piernik-Szablinska J."/>
            <person name="Szczecinska M."/>
            <person name="Mazdziarz M."/>
        </authorList>
    </citation>
    <scope>NUCLEOTIDE SEQUENCE [LARGE SCALE GENOMIC DNA]</scope>
    <source>
        <strain evidence="1">Rf_01</strain>
        <tissue evidence="1">Aerial parts of the thallus</tissue>
    </source>
</reference>
<protein>
    <submittedName>
        <fullName evidence="1">Uncharacterized protein</fullName>
    </submittedName>
</protein>
<gene>
    <name evidence="1" type="ORF">R1flu_023013</name>
</gene>